<dbReference type="Pfam" id="PF03328">
    <property type="entry name" value="HpcH_HpaI"/>
    <property type="match status" value="1"/>
</dbReference>
<dbReference type="InterPro" id="IPR005000">
    <property type="entry name" value="Aldolase/citrate-lyase_domain"/>
</dbReference>
<evidence type="ECO:0000259" key="6">
    <source>
        <dbReference type="PROSITE" id="PS51462"/>
    </source>
</evidence>
<comment type="similarity">
    <text evidence="1">Belongs to the HpcH/HpaI aldolase family.</text>
</comment>
<dbReference type="PANTHER" id="PTHR30502:SF0">
    <property type="entry name" value="PHOSPHOENOLPYRUVATE CARBOXYLASE FAMILY PROTEIN"/>
    <property type="match status" value="1"/>
</dbReference>
<protein>
    <recommendedName>
        <fullName evidence="6">Nudix hydrolase domain-containing protein</fullName>
    </recommendedName>
</protein>
<dbReference type="PROSITE" id="PS51462">
    <property type="entry name" value="NUDIX"/>
    <property type="match status" value="1"/>
</dbReference>
<dbReference type="InterPro" id="IPR015797">
    <property type="entry name" value="NUDIX_hydrolase-like_dom_sf"/>
</dbReference>
<dbReference type="PANTHER" id="PTHR30502">
    <property type="entry name" value="2-KETO-3-DEOXY-L-RHAMNONATE ALDOLASE"/>
    <property type="match status" value="1"/>
</dbReference>
<evidence type="ECO:0000256" key="4">
    <source>
        <dbReference type="ARBA" id="ARBA00023239"/>
    </source>
</evidence>
<dbReference type="PRINTS" id="PR00502">
    <property type="entry name" value="NUDIXFAMILY"/>
</dbReference>
<dbReference type="InterPro" id="IPR015813">
    <property type="entry name" value="Pyrv/PenolPyrv_kinase-like_dom"/>
</dbReference>
<keyword evidence="8" id="KW-1185">Reference proteome</keyword>
<comment type="similarity">
    <text evidence="5">Belongs to the Nudix hydrolase family.</text>
</comment>
<dbReference type="InterPro" id="IPR020084">
    <property type="entry name" value="NUDIX_hydrolase_CS"/>
</dbReference>
<organism evidence="7 8">
    <name type="scientific">Zasmidium cellare</name>
    <name type="common">Wine cellar mold</name>
    <name type="synonym">Racodium cellare</name>
    <dbReference type="NCBI Taxonomy" id="395010"/>
    <lineage>
        <taxon>Eukaryota</taxon>
        <taxon>Fungi</taxon>
        <taxon>Dikarya</taxon>
        <taxon>Ascomycota</taxon>
        <taxon>Pezizomycotina</taxon>
        <taxon>Dothideomycetes</taxon>
        <taxon>Dothideomycetidae</taxon>
        <taxon>Mycosphaerellales</taxon>
        <taxon>Mycosphaerellaceae</taxon>
        <taxon>Zasmidium</taxon>
    </lineage>
</organism>
<proteinExistence type="inferred from homology"/>
<dbReference type="SUPFAM" id="SSF55811">
    <property type="entry name" value="Nudix"/>
    <property type="match status" value="1"/>
</dbReference>
<dbReference type="Gene3D" id="3.90.79.10">
    <property type="entry name" value="Nucleoside Triphosphate Pyrophosphohydrolase"/>
    <property type="match status" value="1"/>
</dbReference>
<gene>
    <name evidence="7" type="ORF">PRZ48_006582</name>
</gene>
<feature type="domain" description="Nudix hydrolase" evidence="6">
    <location>
        <begin position="160"/>
        <end position="301"/>
    </location>
</feature>
<keyword evidence="4" id="KW-0456">Lyase</keyword>
<evidence type="ECO:0000256" key="3">
    <source>
        <dbReference type="ARBA" id="ARBA00022801"/>
    </source>
</evidence>
<sequence>MSKFPPLGKRSLTAALPHFNFQRTSPAEVTETINNIGSTVIVMIETLEALNHIDGIAAIEGVDILLLGANDLSLEMGIPGDWDHTDFRNALMTIATACTYHGKCFGIAGIYTRPAICKLAVQELGARFVLGHLDIGLLAMTVICRDVYGKTHETPIDQLQWGISAYGIVIKDGKVLLLKQFGHKHELPGGGIEIGEDPKDAVIREVKEETGLTVGGPTLLGMESNLFRASHSTGKSFHSLLFYFRCEYVKGEVFLGGLDEYEKQYVQKVEWVELSSLDKIAVGSTVDYRTYIRQSNKTALD</sequence>
<dbReference type="SUPFAM" id="SSF51621">
    <property type="entry name" value="Phosphoenolpyruvate/pyruvate domain"/>
    <property type="match status" value="1"/>
</dbReference>
<evidence type="ECO:0000256" key="2">
    <source>
        <dbReference type="ARBA" id="ARBA00022723"/>
    </source>
</evidence>
<dbReference type="InterPro" id="IPR050251">
    <property type="entry name" value="HpcH-HpaI_aldolase"/>
</dbReference>
<reference evidence="7 8" key="1">
    <citation type="journal article" date="2023" name="G3 (Bethesda)">
        <title>A chromosome-level genome assembly of Zasmidium syzygii isolated from banana leaves.</title>
        <authorList>
            <person name="van Westerhoven A.C."/>
            <person name="Mehrabi R."/>
            <person name="Talebi R."/>
            <person name="Steentjes M.B.F."/>
            <person name="Corcolon B."/>
            <person name="Chong P.A."/>
            <person name="Kema G.H.J."/>
            <person name="Seidl M.F."/>
        </authorList>
    </citation>
    <scope>NUCLEOTIDE SEQUENCE [LARGE SCALE GENOMIC DNA]</scope>
    <source>
        <strain evidence="7 8">P124</strain>
    </source>
</reference>
<accession>A0ABR0ENJ1</accession>
<dbReference type="Pfam" id="PF00293">
    <property type="entry name" value="NUDIX"/>
    <property type="match status" value="1"/>
</dbReference>
<evidence type="ECO:0000256" key="1">
    <source>
        <dbReference type="ARBA" id="ARBA00005568"/>
    </source>
</evidence>
<dbReference type="EMBL" id="JAXOVC010000004">
    <property type="protein sequence ID" value="KAK4503154.1"/>
    <property type="molecule type" value="Genomic_DNA"/>
</dbReference>
<keyword evidence="3 5" id="KW-0378">Hydrolase</keyword>
<evidence type="ECO:0000313" key="7">
    <source>
        <dbReference type="EMBL" id="KAK4503154.1"/>
    </source>
</evidence>
<name>A0ABR0ENJ1_ZASCE</name>
<dbReference type="Proteomes" id="UP001305779">
    <property type="component" value="Unassembled WGS sequence"/>
</dbReference>
<dbReference type="PROSITE" id="PS00893">
    <property type="entry name" value="NUDIX_BOX"/>
    <property type="match status" value="1"/>
</dbReference>
<dbReference type="Gene3D" id="3.20.20.60">
    <property type="entry name" value="Phosphoenolpyruvate-binding domains"/>
    <property type="match status" value="1"/>
</dbReference>
<dbReference type="InterPro" id="IPR040442">
    <property type="entry name" value="Pyrv_kinase-like_dom_sf"/>
</dbReference>
<keyword evidence="2" id="KW-0479">Metal-binding</keyword>
<dbReference type="InterPro" id="IPR020476">
    <property type="entry name" value="Nudix_hydrolase"/>
</dbReference>
<dbReference type="InterPro" id="IPR000086">
    <property type="entry name" value="NUDIX_hydrolase_dom"/>
</dbReference>
<comment type="caution">
    <text evidence="7">The sequence shown here is derived from an EMBL/GenBank/DDBJ whole genome shotgun (WGS) entry which is preliminary data.</text>
</comment>
<evidence type="ECO:0000313" key="8">
    <source>
        <dbReference type="Proteomes" id="UP001305779"/>
    </source>
</evidence>
<evidence type="ECO:0000256" key="5">
    <source>
        <dbReference type="RuleBase" id="RU003476"/>
    </source>
</evidence>